<proteinExistence type="predicted"/>
<comment type="caution">
    <text evidence="1">The sequence shown here is derived from an EMBL/GenBank/DDBJ whole genome shotgun (WGS) entry which is preliminary data.</text>
</comment>
<gene>
    <name evidence="1" type="ORF">Tci_920762</name>
</gene>
<protein>
    <submittedName>
        <fullName evidence="1">Uncharacterized protein</fullName>
    </submittedName>
</protein>
<name>A0A699WNQ4_TANCI</name>
<organism evidence="1">
    <name type="scientific">Tanacetum cinerariifolium</name>
    <name type="common">Dalmatian daisy</name>
    <name type="synonym">Chrysanthemum cinerariifolium</name>
    <dbReference type="NCBI Taxonomy" id="118510"/>
    <lineage>
        <taxon>Eukaryota</taxon>
        <taxon>Viridiplantae</taxon>
        <taxon>Streptophyta</taxon>
        <taxon>Embryophyta</taxon>
        <taxon>Tracheophyta</taxon>
        <taxon>Spermatophyta</taxon>
        <taxon>Magnoliopsida</taxon>
        <taxon>eudicotyledons</taxon>
        <taxon>Gunneridae</taxon>
        <taxon>Pentapetalae</taxon>
        <taxon>asterids</taxon>
        <taxon>campanulids</taxon>
        <taxon>Asterales</taxon>
        <taxon>Asteraceae</taxon>
        <taxon>Asteroideae</taxon>
        <taxon>Anthemideae</taxon>
        <taxon>Anthemidinae</taxon>
        <taxon>Tanacetum</taxon>
    </lineage>
</organism>
<accession>A0A699WNQ4</accession>
<dbReference type="EMBL" id="BKCJ011729872">
    <property type="protein sequence ID" value="GFD48793.1"/>
    <property type="molecule type" value="Genomic_DNA"/>
</dbReference>
<reference evidence="1" key="1">
    <citation type="journal article" date="2019" name="Sci. Rep.">
        <title>Draft genome of Tanacetum cinerariifolium, the natural source of mosquito coil.</title>
        <authorList>
            <person name="Yamashiro T."/>
            <person name="Shiraishi A."/>
            <person name="Satake H."/>
            <person name="Nakayama K."/>
        </authorList>
    </citation>
    <scope>NUCLEOTIDE SEQUENCE</scope>
</reference>
<dbReference type="AlphaFoldDB" id="A0A699WNQ4"/>
<feature type="non-terminal residue" evidence="1">
    <location>
        <position position="1"/>
    </location>
</feature>
<evidence type="ECO:0000313" key="1">
    <source>
        <dbReference type="EMBL" id="GFD48793.1"/>
    </source>
</evidence>
<sequence>PEYHQKGQQHQHHQAFAAAWVAALGVVAAQQGHVALVAFVGKVKHIANNRNAPYYGINQDIERHAHYHRAAGPVPQHGQQQGY</sequence>